<dbReference type="InterPro" id="IPR036322">
    <property type="entry name" value="WD40_repeat_dom_sf"/>
</dbReference>
<dbReference type="InterPro" id="IPR050505">
    <property type="entry name" value="WDR55/POC1"/>
</dbReference>
<accession>A2FHQ4</accession>
<dbReference type="EMBL" id="DS113799">
    <property type="protein sequence ID" value="EAX95554.1"/>
    <property type="molecule type" value="Genomic_DNA"/>
</dbReference>
<dbReference type="VEuPathDB" id="TrichDB:TVAG_005690"/>
<dbReference type="OrthoDB" id="17410at2759"/>
<evidence type="ECO:0000256" key="2">
    <source>
        <dbReference type="ARBA" id="ARBA00022737"/>
    </source>
</evidence>
<dbReference type="PROSITE" id="PS50082">
    <property type="entry name" value="WD_REPEATS_2"/>
    <property type="match status" value="2"/>
</dbReference>
<evidence type="ECO:0000313" key="4">
    <source>
        <dbReference type="EMBL" id="EAX95554.1"/>
    </source>
</evidence>
<reference evidence="4" key="2">
    <citation type="journal article" date="2007" name="Science">
        <title>Draft genome sequence of the sexually transmitted pathogen Trichomonas vaginalis.</title>
        <authorList>
            <person name="Carlton J.M."/>
            <person name="Hirt R.P."/>
            <person name="Silva J.C."/>
            <person name="Delcher A.L."/>
            <person name="Schatz M."/>
            <person name="Zhao Q."/>
            <person name="Wortman J.R."/>
            <person name="Bidwell S.L."/>
            <person name="Alsmark U.C.M."/>
            <person name="Besteiro S."/>
            <person name="Sicheritz-Ponten T."/>
            <person name="Noel C.J."/>
            <person name="Dacks J.B."/>
            <person name="Foster P.G."/>
            <person name="Simillion C."/>
            <person name="Van de Peer Y."/>
            <person name="Miranda-Saavedra D."/>
            <person name="Barton G.J."/>
            <person name="Westrop G.D."/>
            <person name="Mueller S."/>
            <person name="Dessi D."/>
            <person name="Fiori P.L."/>
            <person name="Ren Q."/>
            <person name="Paulsen I."/>
            <person name="Zhang H."/>
            <person name="Bastida-Corcuera F.D."/>
            <person name="Simoes-Barbosa A."/>
            <person name="Brown M.T."/>
            <person name="Hayes R.D."/>
            <person name="Mukherjee M."/>
            <person name="Okumura C.Y."/>
            <person name="Schneider R."/>
            <person name="Smith A.J."/>
            <person name="Vanacova S."/>
            <person name="Villalvazo M."/>
            <person name="Haas B.J."/>
            <person name="Pertea M."/>
            <person name="Feldblyum T.V."/>
            <person name="Utterback T.R."/>
            <person name="Shu C.L."/>
            <person name="Osoegawa K."/>
            <person name="de Jong P.J."/>
            <person name="Hrdy I."/>
            <person name="Horvathova L."/>
            <person name="Zubacova Z."/>
            <person name="Dolezal P."/>
            <person name="Malik S.B."/>
            <person name="Logsdon J.M. Jr."/>
            <person name="Henze K."/>
            <person name="Gupta A."/>
            <person name="Wang C.C."/>
            <person name="Dunne R.L."/>
            <person name="Upcroft J.A."/>
            <person name="Upcroft P."/>
            <person name="White O."/>
            <person name="Salzberg S.L."/>
            <person name="Tang P."/>
            <person name="Chiu C.-H."/>
            <person name="Lee Y.-S."/>
            <person name="Embley T.M."/>
            <person name="Coombs G.H."/>
            <person name="Mottram J.C."/>
            <person name="Tachezy J."/>
            <person name="Fraser-Liggett C.M."/>
            <person name="Johnson P.J."/>
        </authorList>
    </citation>
    <scope>NUCLEOTIDE SEQUENCE [LARGE SCALE GENOMIC DNA]</scope>
    <source>
        <strain evidence="4">G3</strain>
    </source>
</reference>
<dbReference type="InterPro" id="IPR020472">
    <property type="entry name" value="WD40_PAC1"/>
</dbReference>
<reference evidence="4" key="1">
    <citation type="submission" date="2006-10" db="EMBL/GenBank/DDBJ databases">
        <authorList>
            <person name="Amadeo P."/>
            <person name="Zhao Q."/>
            <person name="Wortman J."/>
            <person name="Fraser-Liggett C."/>
            <person name="Carlton J."/>
        </authorList>
    </citation>
    <scope>NUCLEOTIDE SEQUENCE</scope>
    <source>
        <strain evidence="4">G3</strain>
    </source>
</reference>
<proteinExistence type="predicted"/>
<dbReference type="SUPFAM" id="SSF50978">
    <property type="entry name" value="WD40 repeat-like"/>
    <property type="match status" value="1"/>
</dbReference>
<gene>
    <name evidence="4" type="ORF">TVAG_005690</name>
</gene>
<evidence type="ECO:0000256" key="3">
    <source>
        <dbReference type="PROSITE-ProRule" id="PRU00221"/>
    </source>
</evidence>
<dbReference type="PRINTS" id="PR00320">
    <property type="entry name" value="GPROTEINBRPT"/>
</dbReference>
<organism evidence="4 5">
    <name type="scientific">Trichomonas vaginalis (strain ATCC PRA-98 / G3)</name>
    <dbReference type="NCBI Taxonomy" id="412133"/>
    <lineage>
        <taxon>Eukaryota</taxon>
        <taxon>Metamonada</taxon>
        <taxon>Parabasalia</taxon>
        <taxon>Trichomonadida</taxon>
        <taxon>Trichomonadidae</taxon>
        <taxon>Trichomonas</taxon>
    </lineage>
</organism>
<name>A2FHQ4_TRIV3</name>
<evidence type="ECO:0000256" key="1">
    <source>
        <dbReference type="ARBA" id="ARBA00022574"/>
    </source>
</evidence>
<dbReference type="InterPro" id="IPR015943">
    <property type="entry name" value="WD40/YVTN_repeat-like_dom_sf"/>
</dbReference>
<dbReference type="GO" id="GO:0071013">
    <property type="term" value="C:catalytic step 2 spliceosome"/>
    <property type="evidence" value="ECO:0000318"/>
    <property type="project" value="GO_Central"/>
</dbReference>
<dbReference type="STRING" id="5722.A2FHQ4"/>
<keyword evidence="2" id="KW-0677">Repeat</keyword>
<dbReference type="AlphaFoldDB" id="A2FHQ4"/>
<dbReference type="KEGG" id="tva:4753311"/>
<protein>
    <submittedName>
        <fullName evidence="4">Uncharacterized protein</fullName>
    </submittedName>
</protein>
<keyword evidence="1 3" id="KW-0853">WD repeat</keyword>
<dbReference type="VEuPathDB" id="TrichDB:TVAGG3_0554410"/>
<evidence type="ECO:0000313" key="5">
    <source>
        <dbReference type="Proteomes" id="UP000001542"/>
    </source>
</evidence>
<dbReference type="Pfam" id="PF00400">
    <property type="entry name" value="WD40"/>
    <property type="match status" value="2"/>
</dbReference>
<sequence>MSQPKATFSGLSPNQCAILIEHYNTQIAKVKADIETLKANAQICTIQKLKFSTDVNDILNFKESLVHKITSMNPKNSKIREIIVSSNKTMLINSSKNVLTKNWNFTYVDQGYKDQKVSNVLQLSSVGLFRCANFTPNGDFIVCGVSSNLLLIETSTGKVYAKHTLPFPVSNSCKNMEFIYNGTVCVLSLAPTIIGLFQLSGQFQSSLLVGHSSPITVFAISKDETSLVSGSENGSVVVWDWISRSILQTQTLDNSPVVSIFAFDEKSYCIGYSSGKIFIYNHILTRKLGEFSVPESLYFASKANKNEIITCTKDGSIKVWSIKNEKLSCKNTFIYNNLISAGISPSGNYLVTGSKDEMVALWDLEHGRKLFNIRLNTNSVIHIAHNPKNTSFLTSTSEGNINIWTYTLPSGNEMVTQQRILNIKSLLQ</sequence>
<dbReference type="InParanoid" id="A2FHQ4"/>
<dbReference type="PANTHER" id="PTHR44019">
    <property type="entry name" value="WD REPEAT-CONTAINING PROTEIN 55"/>
    <property type="match status" value="1"/>
</dbReference>
<dbReference type="eggNOG" id="KOG0266">
    <property type="taxonomic scope" value="Eukaryota"/>
</dbReference>
<dbReference type="PROSITE" id="PS00678">
    <property type="entry name" value="WD_REPEATS_1"/>
    <property type="match status" value="1"/>
</dbReference>
<feature type="repeat" description="WD" evidence="3">
    <location>
        <begin position="208"/>
        <end position="249"/>
    </location>
</feature>
<dbReference type="PROSITE" id="PS50294">
    <property type="entry name" value="WD_REPEATS_REGION"/>
    <property type="match status" value="1"/>
</dbReference>
<dbReference type="Proteomes" id="UP000001542">
    <property type="component" value="Unassembled WGS sequence"/>
</dbReference>
<dbReference type="SMART" id="SM00320">
    <property type="entry name" value="WD40"/>
    <property type="match status" value="5"/>
</dbReference>
<dbReference type="InterPro" id="IPR001680">
    <property type="entry name" value="WD40_rpt"/>
</dbReference>
<keyword evidence="5" id="KW-1185">Reference proteome</keyword>
<dbReference type="PANTHER" id="PTHR44019:SF8">
    <property type="entry name" value="POC1 CENTRIOLAR PROTEIN HOMOLOG"/>
    <property type="match status" value="1"/>
</dbReference>
<dbReference type="InterPro" id="IPR019775">
    <property type="entry name" value="WD40_repeat_CS"/>
</dbReference>
<dbReference type="RefSeq" id="XP_001308484.1">
    <property type="nucleotide sequence ID" value="XM_001308483.1"/>
</dbReference>
<feature type="repeat" description="WD" evidence="3">
    <location>
        <begin position="344"/>
        <end position="372"/>
    </location>
</feature>
<dbReference type="SMR" id="A2FHQ4"/>
<dbReference type="Gene3D" id="2.130.10.10">
    <property type="entry name" value="YVTN repeat-like/Quinoprotein amine dehydrogenase"/>
    <property type="match status" value="2"/>
</dbReference>